<comment type="caution">
    <text evidence="2">The sequence shown here is derived from an EMBL/GenBank/DDBJ whole genome shotgun (WGS) entry which is preliminary data.</text>
</comment>
<evidence type="ECO:0000313" key="3">
    <source>
        <dbReference type="Proteomes" id="UP000594638"/>
    </source>
</evidence>
<name>A0A8S0QS12_OLEEU</name>
<dbReference type="Gramene" id="OE9A096628T4">
    <property type="protein sequence ID" value="OE9A096628C4"/>
    <property type="gene ID" value="OE9A096628"/>
</dbReference>
<dbReference type="OrthoDB" id="611935at2759"/>
<dbReference type="AlphaFoldDB" id="A0A8S0QS12"/>
<dbReference type="EMBL" id="CACTIH010001898">
    <property type="protein sequence ID" value="CAA2968111.1"/>
    <property type="molecule type" value="Genomic_DNA"/>
</dbReference>
<dbReference type="PANTHER" id="PTHR34361">
    <property type="entry name" value="OS08G0157800 PROTEIN"/>
    <property type="match status" value="1"/>
</dbReference>
<dbReference type="PANTHER" id="PTHR34361:SF2">
    <property type="entry name" value="OS08G0157800 PROTEIN"/>
    <property type="match status" value="1"/>
</dbReference>
<feature type="compositionally biased region" description="Gly residues" evidence="1">
    <location>
        <begin position="1"/>
        <end position="13"/>
    </location>
</feature>
<dbReference type="Gramene" id="OE9A096628T1">
    <property type="protein sequence ID" value="OE9A096628C1"/>
    <property type="gene ID" value="OE9A096628"/>
</dbReference>
<feature type="compositionally biased region" description="Polar residues" evidence="1">
    <location>
        <begin position="919"/>
        <end position="930"/>
    </location>
</feature>
<gene>
    <name evidence="2" type="ORF">OLEA9_A096628</name>
</gene>
<proteinExistence type="predicted"/>
<protein>
    <submittedName>
        <fullName evidence="2">Uncharacterized protein</fullName>
    </submittedName>
</protein>
<evidence type="ECO:0000256" key="1">
    <source>
        <dbReference type="SAM" id="MobiDB-lite"/>
    </source>
</evidence>
<feature type="compositionally biased region" description="Polar residues" evidence="1">
    <location>
        <begin position="896"/>
        <end position="905"/>
    </location>
</feature>
<feature type="region of interest" description="Disordered" evidence="1">
    <location>
        <begin position="588"/>
        <end position="611"/>
    </location>
</feature>
<feature type="region of interest" description="Disordered" evidence="1">
    <location>
        <begin position="896"/>
        <end position="930"/>
    </location>
</feature>
<organism evidence="2 3">
    <name type="scientific">Olea europaea subsp. europaea</name>
    <dbReference type="NCBI Taxonomy" id="158383"/>
    <lineage>
        <taxon>Eukaryota</taxon>
        <taxon>Viridiplantae</taxon>
        <taxon>Streptophyta</taxon>
        <taxon>Embryophyta</taxon>
        <taxon>Tracheophyta</taxon>
        <taxon>Spermatophyta</taxon>
        <taxon>Magnoliopsida</taxon>
        <taxon>eudicotyledons</taxon>
        <taxon>Gunneridae</taxon>
        <taxon>Pentapetalae</taxon>
        <taxon>asterids</taxon>
        <taxon>lamiids</taxon>
        <taxon>Lamiales</taxon>
        <taxon>Oleaceae</taxon>
        <taxon>Oleeae</taxon>
        <taxon>Olea</taxon>
    </lineage>
</organism>
<evidence type="ECO:0000313" key="2">
    <source>
        <dbReference type="EMBL" id="CAA2968111.1"/>
    </source>
</evidence>
<sequence>MMGLGSLGSGVGGNSSSSTSNLSALAPPFTVERSNPKLNSIPTLHFSDSSYATASDGQTWQYPLPSAPGPELNIDSTIVTSFPFAYSSRGPISPPSTDWSVPVSPPGSHWSALSTNAKTSADAFSYAGEVKPYYSSYVSPIVGKASPSFVDHGPFYDLRPTAGPDLSPQVDYTQTLSGLEYTPQWDDAWAFEDEKQAKQVELDGSFTSKKVNIGDSLVSKSYIGPGVHSIGYGNDCKENFGISYGKLNHISRRESYIGHMDDKSCLEQNLSFLPYESSRMPTLMSGSAYPKSLPLELSLEQSSNFSDHQKLKNPYEKCLQPLESSFSGSISVTRSSPAVVIRPPPSGNGSLAQNATSKTVDIDNISGVHNSEFDYSNSAKQNDPCVRPVEGSFDTGQFTSHRKGNDHILFAPLTVKESSSQVHSKEISDLKTKVGCGSHLHNINVSDGFSLAVNGVQVVKSTENSSDSIDNYAPAVDSPCWKGAPVSHFSPFDDLEVGKSPRTKKKSEEFFDFDHEAQKLFLSLNNSKRASSQKAFGDRNCDENRCAENIMPLTSERSWDANCPTIEQGSTDALKDGFEISSMNRSKGVRISNPLDKPKKESVPNDSMSGYDQKISNAKHSIAEVNDIPYVKLGLQASAAINLMTFNDASEGGDVAFHAAENVLCSPSSQEDAFEDEKVEPNPNLDVQTTINAIHALSEFLVMNSTNDTFALEEQNCDALKHVISNLEACMMKKIVHRTLNNEPIVSVGDISGKIVDVHDMATVAGKPQVTNEALNSHVQLDYQQMHEEKRGNLFPGKKAESSSLVSPLRGDADLSTDDNMAKAIKKVLDENFLYDEEMDSHALLFKNLWLEAEAKLCSISYKARFDRMKIEMGKFKTKKEEGNSAVVERMLNFQISPNPSTDSNHPPADQDGAIPKPTVQNASVPSTSGDVASVMERFHILKSRNDCKNSVKTGKEELQETDDYEYAGSKITAHGHGDNVEASVMDRFRILKSRNDNSKLINMEDEQQHKIDDFEYMGEKNLGPCTEDKSDGENLNVDVETHFPERASSLSEGQFGSFVDVSGYDSVKDFRRSVRNDPVVHSLTNDLLRNQFSSGWYDNSTSDWENVLKDDFAWKN</sequence>
<accession>A0A8S0QS12</accession>
<feature type="region of interest" description="Disordered" evidence="1">
    <location>
        <begin position="1"/>
        <end position="22"/>
    </location>
</feature>
<keyword evidence="3" id="KW-1185">Reference proteome</keyword>
<reference evidence="2 3" key="1">
    <citation type="submission" date="2019-12" db="EMBL/GenBank/DDBJ databases">
        <authorList>
            <person name="Alioto T."/>
            <person name="Alioto T."/>
            <person name="Gomez Garrido J."/>
        </authorList>
    </citation>
    <scope>NUCLEOTIDE SEQUENCE [LARGE SCALE GENOMIC DNA]</scope>
</reference>
<dbReference type="Proteomes" id="UP000594638">
    <property type="component" value="Unassembled WGS sequence"/>
</dbReference>